<proteinExistence type="inferred from homology"/>
<protein>
    <recommendedName>
        <fullName evidence="1">Transcriptional regulator MraZ</fullName>
    </recommendedName>
</protein>
<dbReference type="Gene3D" id="3.40.1550.20">
    <property type="entry name" value="Transcriptional regulator MraZ domain"/>
    <property type="match status" value="1"/>
</dbReference>
<evidence type="ECO:0000256" key="6">
    <source>
        <dbReference type="ARBA" id="ARBA00023163"/>
    </source>
</evidence>
<evidence type="ECO:0000259" key="7">
    <source>
        <dbReference type="PROSITE" id="PS51740"/>
    </source>
</evidence>
<evidence type="ECO:0000256" key="3">
    <source>
        <dbReference type="ARBA" id="ARBA00022737"/>
    </source>
</evidence>
<dbReference type="EMBL" id="UOGK01000590">
    <property type="protein sequence ID" value="VAX41770.1"/>
    <property type="molecule type" value="Genomic_DNA"/>
</dbReference>
<keyword evidence="4" id="KW-0805">Transcription regulation</keyword>
<evidence type="ECO:0000256" key="2">
    <source>
        <dbReference type="ARBA" id="ARBA00022490"/>
    </source>
</evidence>
<dbReference type="PANTHER" id="PTHR34701:SF1">
    <property type="entry name" value="TRANSCRIPTIONAL REGULATOR MRAZ"/>
    <property type="match status" value="1"/>
</dbReference>
<name>A0A3B1E0Q5_9ZZZZ</name>
<evidence type="ECO:0000256" key="5">
    <source>
        <dbReference type="ARBA" id="ARBA00023125"/>
    </source>
</evidence>
<keyword evidence="5" id="KW-0238">DNA-binding</keyword>
<keyword evidence="3" id="KW-0677">Repeat</keyword>
<dbReference type="PROSITE" id="PS51740">
    <property type="entry name" value="SPOVT_ABRB"/>
    <property type="match status" value="2"/>
</dbReference>
<dbReference type="CDD" id="cd16321">
    <property type="entry name" value="MraZ_C"/>
    <property type="match status" value="1"/>
</dbReference>
<dbReference type="InterPro" id="IPR007159">
    <property type="entry name" value="SpoVT-AbrB_dom"/>
</dbReference>
<dbReference type="InterPro" id="IPR035644">
    <property type="entry name" value="MraZ_C"/>
</dbReference>
<dbReference type="GO" id="GO:0003700">
    <property type="term" value="F:DNA-binding transcription factor activity"/>
    <property type="evidence" value="ECO:0007669"/>
    <property type="project" value="InterPro"/>
</dbReference>
<dbReference type="InterPro" id="IPR038619">
    <property type="entry name" value="MraZ_sf"/>
</dbReference>
<reference evidence="8" key="1">
    <citation type="submission" date="2018-06" db="EMBL/GenBank/DDBJ databases">
        <authorList>
            <person name="Zhirakovskaya E."/>
        </authorList>
    </citation>
    <scope>NUCLEOTIDE SEQUENCE</scope>
</reference>
<dbReference type="AlphaFoldDB" id="A0A3B1E0Q5"/>
<evidence type="ECO:0000313" key="8">
    <source>
        <dbReference type="EMBL" id="VAX41770.1"/>
    </source>
</evidence>
<dbReference type="InterPro" id="IPR035642">
    <property type="entry name" value="MraZ_N"/>
</dbReference>
<organism evidence="8">
    <name type="scientific">hydrothermal vent metagenome</name>
    <dbReference type="NCBI Taxonomy" id="652676"/>
    <lineage>
        <taxon>unclassified sequences</taxon>
        <taxon>metagenomes</taxon>
        <taxon>ecological metagenomes</taxon>
    </lineage>
</organism>
<dbReference type="InterPro" id="IPR037914">
    <property type="entry name" value="SpoVT-AbrB_sf"/>
</dbReference>
<gene>
    <name evidence="8" type="ORF">MNBD_PLANCTO03-815</name>
</gene>
<evidence type="ECO:0000256" key="1">
    <source>
        <dbReference type="ARBA" id="ARBA00013860"/>
    </source>
</evidence>
<accession>A0A3B1E0Q5</accession>
<dbReference type="GO" id="GO:2000143">
    <property type="term" value="P:negative regulation of DNA-templated transcription initiation"/>
    <property type="evidence" value="ECO:0007669"/>
    <property type="project" value="TreeGrafter"/>
</dbReference>
<evidence type="ECO:0000256" key="4">
    <source>
        <dbReference type="ARBA" id="ARBA00023015"/>
    </source>
</evidence>
<dbReference type="SUPFAM" id="SSF89447">
    <property type="entry name" value="AbrB/MazE/MraZ-like"/>
    <property type="match status" value="1"/>
</dbReference>
<dbReference type="Pfam" id="PF02381">
    <property type="entry name" value="MraZ"/>
    <property type="match status" value="2"/>
</dbReference>
<sequence length="150" mass="16346">MSFIGQADVNIDKKSRLAIPAKFRSVLEKKNLGPGWVCMPRGAQLWLFPRASFDELSSPWGGSLIPDEDTEKLLNSVFGSAEPVEMDATGRVTLFKKHLAMTGLSGEVTVAGANSHLVIHDRAAWLAEEKERIAQLPALIAKLNARQAHG</sequence>
<keyword evidence="2" id="KW-0963">Cytoplasm</keyword>
<feature type="domain" description="SpoVT-AbrB" evidence="7">
    <location>
        <begin position="81"/>
        <end position="124"/>
    </location>
</feature>
<dbReference type="InterPro" id="IPR020603">
    <property type="entry name" value="MraZ_dom"/>
</dbReference>
<feature type="domain" description="SpoVT-AbrB" evidence="7">
    <location>
        <begin position="6"/>
        <end position="52"/>
    </location>
</feature>
<dbReference type="GO" id="GO:0000976">
    <property type="term" value="F:transcription cis-regulatory region binding"/>
    <property type="evidence" value="ECO:0007669"/>
    <property type="project" value="TreeGrafter"/>
</dbReference>
<dbReference type="InterPro" id="IPR003444">
    <property type="entry name" value="MraZ"/>
</dbReference>
<dbReference type="PANTHER" id="PTHR34701">
    <property type="entry name" value="TRANSCRIPTIONAL REGULATOR MRAZ"/>
    <property type="match status" value="1"/>
</dbReference>
<keyword evidence="6" id="KW-0804">Transcription</keyword>
<dbReference type="HAMAP" id="MF_01008">
    <property type="entry name" value="MraZ"/>
    <property type="match status" value="1"/>
</dbReference>
<dbReference type="CDD" id="cd16320">
    <property type="entry name" value="MraZ_N"/>
    <property type="match status" value="1"/>
</dbReference>